<dbReference type="GO" id="GO:0008081">
    <property type="term" value="F:phosphoric diester hydrolase activity"/>
    <property type="evidence" value="ECO:0007669"/>
    <property type="project" value="InterPro"/>
</dbReference>
<organism evidence="2 3">
    <name type="scientific">Lepidopterella palustris CBS 459.81</name>
    <dbReference type="NCBI Taxonomy" id="1314670"/>
    <lineage>
        <taxon>Eukaryota</taxon>
        <taxon>Fungi</taxon>
        <taxon>Dikarya</taxon>
        <taxon>Ascomycota</taxon>
        <taxon>Pezizomycotina</taxon>
        <taxon>Dothideomycetes</taxon>
        <taxon>Pleosporomycetidae</taxon>
        <taxon>Mytilinidiales</taxon>
        <taxon>Argynnaceae</taxon>
        <taxon>Lepidopterella</taxon>
    </lineage>
</organism>
<name>A0A8E2EDL1_9PEZI</name>
<feature type="region of interest" description="Disordered" evidence="1">
    <location>
        <begin position="55"/>
        <end position="83"/>
    </location>
</feature>
<dbReference type="Proteomes" id="UP000250266">
    <property type="component" value="Unassembled WGS sequence"/>
</dbReference>
<proteinExistence type="predicted"/>
<evidence type="ECO:0000313" key="2">
    <source>
        <dbReference type="EMBL" id="OCK81795.1"/>
    </source>
</evidence>
<evidence type="ECO:0000313" key="3">
    <source>
        <dbReference type="Proteomes" id="UP000250266"/>
    </source>
</evidence>
<reference evidence="2 3" key="1">
    <citation type="journal article" date="2016" name="Nat. Commun.">
        <title>Ectomycorrhizal ecology is imprinted in the genome of the dominant symbiotic fungus Cenococcum geophilum.</title>
        <authorList>
            <consortium name="DOE Joint Genome Institute"/>
            <person name="Peter M."/>
            <person name="Kohler A."/>
            <person name="Ohm R.A."/>
            <person name="Kuo A."/>
            <person name="Krutzmann J."/>
            <person name="Morin E."/>
            <person name="Arend M."/>
            <person name="Barry K.W."/>
            <person name="Binder M."/>
            <person name="Choi C."/>
            <person name="Clum A."/>
            <person name="Copeland A."/>
            <person name="Grisel N."/>
            <person name="Haridas S."/>
            <person name="Kipfer T."/>
            <person name="LaButti K."/>
            <person name="Lindquist E."/>
            <person name="Lipzen A."/>
            <person name="Maire R."/>
            <person name="Meier B."/>
            <person name="Mihaltcheva S."/>
            <person name="Molinier V."/>
            <person name="Murat C."/>
            <person name="Poggeler S."/>
            <person name="Quandt C.A."/>
            <person name="Sperisen C."/>
            <person name="Tritt A."/>
            <person name="Tisserant E."/>
            <person name="Crous P.W."/>
            <person name="Henrissat B."/>
            <person name="Nehls U."/>
            <person name="Egli S."/>
            <person name="Spatafora J.W."/>
            <person name="Grigoriev I.V."/>
            <person name="Martin F.M."/>
        </authorList>
    </citation>
    <scope>NUCLEOTIDE SEQUENCE [LARGE SCALE GENOMIC DNA]</scope>
    <source>
        <strain evidence="2 3">CBS 459.81</strain>
    </source>
</reference>
<feature type="compositionally biased region" description="Low complexity" evidence="1">
    <location>
        <begin position="67"/>
        <end position="83"/>
    </location>
</feature>
<dbReference type="PANTHER" id="PTHR13593">
    <property type="match status" value="1"/>
</dbReference>
<dbReference type="GO" id="GO:0006629">
    <property type="term" value="P:lipid metabolic process"/>
    <property type="evidence" value="ECO:0007669"/>
    <property type="project" value="InterPro"/>
</dbReference>
<keyword evidence="3" id="KW-1185">Reference proteome</keyword>
<dbReference type="InterPro" id="IPR051057">
    <property type="entry name" value="PI-PLC_domain"/>
</dbReference>
<sequence length="446" mass="48042">MIYHLLWLSGLAAAQSVATITGKITGADAIPTGSEITYASDISTIIFTLSRTSTGTMSDISSSMATSNGSRSPYSSSSSSTNPLTMLVGGSGSTTLSGNMTVSSTSSSAQPTNTQPCNNYPELCTRKYSNITEVCAHNSPFVVKNNAASNQAFDVTTQLNDGVRMLQGQTHIVNGTMHYCHTSCDLLNAGTVEDYLNKVAAWVADHPYDVITILIGNGDYTLKDANNQPLVTSENYVEPIQNAGLMPYIYQPPKSAMSLDDWPTLGEMIVTGKRVVMFIDYNFDVEKVPWMLWEFTSMWETPYSPTDANFPCTVQRPSGVSQNTTDNWLYMANHNLNVEVHFLGEDTLIPNFVALNSTNAVSGPGSLGLMANQCTADWGRPPNFLLVDFYNLGNFNGSVFEVAAHANNVTYNRKCCGVASFASNSIAQPSGFALSVVLVAAVALML</sequence>
<gene>
    <name evidence="2" type="ORF">K432DRAFT_294699</name>
</gene>
<feature type="compositionally biased region" description="Polar residues" evidence="1">
    <location>
        <begin position="55"/>
        <end position="66"/>
    </location>
</feature>
<dbReference type="SUPFAM" id="SSF51695">
    <property type="entry name" value="PLC-like phosphodiesterases"/>
    <property type="match status" value="1"/>
</dbReference>
<dbReference type="Pfam" id="PF26146">
    <property type="entry name" value="PI-PLC_X"/>
    <property type="match status" value="1"/>
</dbReference>
<accession>A0A8E2EDL1</accession>
<protein>
    <submittedName>
        <fullName evidence="2">PLC-like phosphodiesterase</fullName>
    </submittedName>
</protein>
<dbReference type="EMBL" id="KV744908">
    <property type="protein sequence ID" value="OCK81795.1"/>
    <property type="molecule type" value="Genomic_DNA"/>
</dbReference>
<dbReference type="PANTHER" id="PTHR13593:SF140">
    <property type="entry name" value="PLC-LIKE PHOSPHODIESTERASE"/>
    <property type="match status" value="1"/>
</dbReference>
<dbReference type="Gene3D" id="3.20.20.190">
    <property type="entry name" value="Phosphatidylinositol (PI) phosphodiesterase"/>
    <property type="match status" value="1"/>
</dbReference>
<evidence type="ECO:0000256" key="1">
    <source>
        <dbReference type="SAM" id="MobiDB-lite"/>
    </source>
</evidence>
<dbReference type="AlphaFoldDB" id="A0A8E2EDL1"/>
<dbReference type="InterPro" id="IPR017946">
    <property type="entry name" value="PLC-like_Pdiesterase_TIM-brl"/>
</dbReference>
<dbReference type="OrthoDB" id="7984201at2759"/>